<comment type="caution">
    <text evidence="2">The sequence shown here is derived from an EMBL/GenBank/DDBJ whole genome shotgun (WGS) entry which is preliminary data.</text>
</comment>
<evidence type="ECO:0000256" key="1">
    <source>
        <dbReference type="SAM" id="MobiDB-lite"/>
    </source>
</evidence>
<reference evidence="2" key="1">
    <citation type="journal article" date="2023" name="Plant J.">
        <title>The genome of the king protea, Protea cynaroides.</title>
        <authorList>
            <person name="Chang J."/>
            <person name="Duong T.A."/>
            <person name="Schoeman C."/>
            <person name="Ma X."/>
            <person name="Roodt D."/>
            <person name="Barker N."/>
            <person name="Li Z."/>
            <person name="Van de Peer Y."/>
            <person name="Mizrachi E."/>
        </authorList>
    </citation>
    <scope>NUCLEOTIDE SEQUENCE</scope>
    <source>
        <tissue evidence="2">Young leaves</tissue>
    </source>
</reference>
<feature type="compositionally biased region" description="Basic and acidic residues" evidence="1">
    <location>
        <begin position="43"/>
        <end position="56"/>
    </location>
</feature>
<evidence type="ECO:0000313" key="2">
    <source>
        <dbReference type="EMBL" id="KAJ4977545.1"/>
    </source>
</evidence>
<keyword evidence="3" id="KW-1185">Reference proteome</keyword>
<evidence type="ECO:0000313" key="3">
    <source>
        <dbReference type="Proteomes" id="UP001141806"/>
    </source>
</evidence>
<protein>
    <submittedName>
        <fullName evidence="2">Uncharacterized protein</fullName>
    </submittedName>
</protein>
<name>A0A9Q0QZ83_9MAGN</name>
<sequence>MSIQFQGSERKPELHQSQLSSSSSPTLNYAYPYIISSPSDAGDGQKADFESGKDHIPIAQPWLESKPTNKPSPFSSEEEEREDEDIDAQLKTVLESFRDLYRESEDLFNKFFSKVQQELLLKKQKKEGQVDPRRKAYIELGKKTISRILKQAAKQKQTKAGMFQRSSSLDSPRSPHGRFKIKPLNLGGGGGAGPHDIKGSTKDR</sequence>
<gene>
    <name evidence="2" type="ORF">NE237_008325</name>
</gene>
<proteinExistence type="predicted"/>
<feature type="compositionally biased region" description="Polar residues" evidence="1">
    <location>
        <begin position="66"/>
        <end position="75"/>
    </location>
</feature>
<feature type="region of interest" description="Disordered" evidence="1">
    <location>
        <begin position="1"/>
        <end position="87"/>
    </location>
</feature>
<dbReference type="AlphaFoldDB" id="A0A9Q0QZ83"/>
<dbReference type="EMBL" id="JAMYWD010000002">
    <property type="protein sequence ID" value="KAJ4977545.1"/>
    <property type="molecule type" value="Genomic_DNA"/>
</dbReference>
<dbReference type="OrthoDB" id="1623146at2759"/>
<organism evidence="2 3">
    <name type="scientific">Protea cynaroides</name>
    <dbReference type="NCBI Taxonomy" id="273540"/>
    <lineage>
        <taxon>Eukaryota</taxon>
        <taxon>Viridiplantae</taxon>
        <taxon>Streptophyta</taxon>
        <taxon>Embryophyta</taxon>
        <taxon>Tracheophyta</taxon>
        <taxon>Spermatophyta</taxon>
        <taxon>Magnoliopsida</taxon>
        <taxon>Proteales</taxon>
        <taxon>Proteaceae</taxon>
        <taxon>Protea</taxon>
    </lineage>
</organism>
<accession>A0A9Q0QZ83</accession>
<feature type="compositionally biased region" description="Acidic residues" evidence="1">
    <location>
        <begin position="76"/>
        <end position="87"/>
    </location>
</feature>
<dbReference type="Proteomes" id="UP001141806">
    <property type="component" value="Unassembled WGS sequence"/>
</dbReference>
<feature type="compositionally biased region" description="Basic and acidic residues" evidence="1">
    <location>
        <begin position="195"/>
        <end position="204"/>
    </location>
</feature>
<feature type="region of interest" description="Disordered" evidence="1">
    <location>
        <begin position="154"/>
        <end position="204"/>
    </location>
</feature>